<accession>A0A657PNB6</accession>
<name>A0A657PNB6_9GAMM</name>
<dbReference type="InterPro" id="IPR046843">
    <property type="entry name" value="LonB_AAA-LID"/>
</dbReference>
<dbReference type="Pfam" id="PF20437">
    <property type="entry name" value="LonC_helical"/>
    <property type="match status" value="1"/>
</dbReference>
<dbReference type="InterPro" id="IPR041699">
    <property type="entry name" value="AAA_32"/>
</dbReference>
<dbReference type="Gene3D" id="1.10.8.60">
    <property type="match status" value="1"/>
</dbReference>
<dbReference type="Pfam" id="PF05362">
    <property type="entry name" value="Lon_C"/>
    <property type="match status" value="1"/>
</dbReference>
<dbReference type="InterPro" id="IPR027065">
    <property type="entry name" value="Lon_Prtase"/>
</dbReference>
<evidence type="ECO:0000256" key="1">
    <source>
        <dbReference type="ARBA" id="ARBA00022670"/>
    </source>
</evidence>
<evidence type="ECO:0000256" key="2">
    <source>
        <dbReference type="PROSITE-ProRule" id="PRU01122"/>
    </source>
</evidence>
<keyword evidence="2" id="KW-0378">Hydrolase</keyword>
<protein>
    <recommendedName>
        <fullName evidence="2">endopeptidase La</fullName>
        <ecNumber evidence="2">3.4.21.53</ecNumber>
    </recommendedName>
</protein>
<reference evidence="5 7" key="2">
    <citation type="submission" date="2018-01" db="EMBL/GenBank/DDBJ databases">
        <title>Novel co-symbiosis in the lucinid bivalve Phacoides pectinatus.</title>
        <authorList>
            <person name="Lim S.J."/>
            <person name="Davis B.G."/>
            <person name="Gill D.E."/>
            <person name="Engel A.S."/>
            <person name="Anderson L.C."/>
            <person name="Campbell B.J."/>
        </authorList>
    </citation>
    <scope>NUCLEOTIDE SEQUENCE [LARGE SCALE GENOMIC DNA]</scope>
    <source>
        <strain evidence="5">N3_P5</strain>
    </source>
</reference>
<comment type="caution">
    <text evidence="4">The sequence shown here is derived from an EMBL/GenBank/DDBJ whole genome shotgun (WGS) entry which is preliminary data.</text>
</comment>
<dbReference type="GO" id="GO:0005524">
    <property type="term" value="F:ATP binding"/>
    <property type="evidence" value="ECO:0007669"/>
    <property type="project" value="InterPro"/>
</dbReference>
<dbReference type="Gene3D" id="3.40.50.300">
    <property type="entry name" value="P-loop containing nucleotide triphosphate hydrolases"/>
    <property type="match status" value="2"/>
</dbReference>
<dbReference type="PRINTS" id="PR00830">
    <property type="entry name" value="ENDOLAPTASE"/>
</dbReference>
<comment type="similarity">
    <text evidence="2">Belongs to the peptidase S16 family.</text>
</comment>
<dbReference type="GO" id="GO:0004252">
    <property type="term" value="F:serine-type endopeptidase activity"/>
    <property type="evidence" value="ECO:0007669"/>
    <property type="project" value="UniProtKB-UniRule"/>
</dbReference>
<dbReference type="PANTHER" id="PTHR10046">
    <property type="entry name" value="ATP DEPENDENT LON PROTEASE FAMILY MEMBER"/>
    <property type="match status" value="1"/>
</dbReference>
<dbReference type="Proteomes" id="UP000243361">
    <property type="component" value="Unassembled WGS sequence"/>
</dbReference>
<proteinExistence type="inferred from homology"/>
<dbReference type="SUPFAM" id="SSF54211">
    <property type="entry name" value="Ribosomal protein S5 domain 2-like"/>
    <property type="match status" value="1"/>
</dbReference>
<dbReference type="PROSITE" id="PS51786">
    <property type="entry name" value="LON_PROTEOLYTIC"/>
    <property type="match status" value="1"/>
</dbReference>
<dbReference type="EMBL" id="PQCO01000295">
    <property type="protein sequence ID" value="PUD98651.1"/>
    <property type="molecule type" value="Genomic_DNA"/>
</dbReference>
<comment type="catalytic activity">
    <reaction evidence="2">
        <text>Hydrolysis of proteins in presence of ATP.</text>
        <dbReference type="EC" id="3.4.21.53"/>
    </reaction>
</comment>
<dbReference type="Proteomes" id="UP000250928">
    <property type="component" value="Unassembled WGS sequence"/>
</dbReference>
<dbReference type="Gene3D" id="3.30.230.10">
    <property type="match status" value="1"/>
</dbReference>
<dbReference type="GO" id="GO:0030163">
    <property type="term" value="P:protein catabolic process"/>
    <property type="evidence" value="ECO:0007669"/>
    <property type="project" value="InterPro"/>
</dbReference>
<feature type="active site" evidence="2">
    <location>
        <position position="649"/>
    </location>
</feature>
<feature type="domain" description="Lon proteolytic" evidence="3">
    <location>
        <begin position="575"/>
        <end position="754"/>
    </location>
</feature>
<evidence type="ECO:0000259" key="3">
    <source>
        <dbReference type="PROSITE" id="PS51786"/>
    </source>
</evidence>
<evidence type="ECO:0000313" key="5">
    <source>
        <dbReference type="EMBL" id="PUD98651.1"/>
    </source>
</evidence>
<organism evidence="4 6">
    <name type="scientific">Candidatus Sedimenticola endophacoides</name>
    <dbReference type="NCBI Taxonomy" id="2548426"/>
    <lineage>
        <taxon>Bacteria</taxon>
        <taxon>Pseudomonadati</taxon>
        <taxon>Pseudomonadota</taxon>
        <taxon>Gammaproteobacteria</taxon>
        <taxon>Chromatiales</taxon>
        <taxon>Sedimenticolaceae</taxon>
        <taxon>Sedimenticola</taxon>
    </lineage>
</organism>
<dbReference type="InterPro" id="IPR008269">
    <property type="entry name" value="Lon_proteolytic"/>
</dbReference>
<evidence type="ECO:0000313" key="7">
    <source>
        <dbReference type="Proteomes" id="UP000250928"/>
    </source>
</evidence>
<dbReference type="InterPro" id="IPR046844">
    <property type="entry name" value="Lon-like_helical"/>
</dbReference>
<dbReference type="GO" id="GO:0004176">
    <property type="term" value="F:ATP-dependent peptidase activity"/>
    <property type="evidence" value="ECO:0007669"/>
    <property type="project" value="UniProtKB-UniRule"/>
</dbReference>
<evidence type="ECO:0000313" key="4">
    <source>
        <dbReference type="EMBL" id="OQX33352.1"/>
    </source>
</evidence>
<keyword evidence="2" id="KW-0720">Serine protease</keyword>
<sequence>MEKALTPGQLYHRCDLGQFGFQDTSQIDGLERAVGQERALDAIDFGVGMEHSGYNLYVMGSTGLGRHTMVYEALRRQAEAETAQSDWCYVSNFTDPNMPGALRLPAGTGRELSRDMRALVEGLIKDIPAALHSEEYRRRTKEINSRYKEMEQGAASKLSERAHERGIAVIDTVTGYTLAPEVDGKVLGSEEFHELPEEEQERLGGIMEEVKEDLKETMKQVPRWQQEVRKEFKALDREFAGRTVDILITELMEKYEALPAVVDYLEAVKQDIVENVEPFSRSEGKDGKTVSVDDPAFGDYRVNVLVDNAETDGAPIVYEDNPTYQNLMGRIEHLAHMGTLLTNFTLIKAGALHYANGGYLVLDAEKVLTNPFAWDGLKRVLNAEEIRIESLERQLSLVSTISLEPEPIAIDLKVILIGDRYLYYLLKEYDPEFSKLFKVEADFSEDMAREDGNDYRYAQLMASLRERENLRHFDVQAVGRMIEYSARRSGDGERLSLHMGNLVDLMQEADYCAARSGHNLIQIEDVDAAIQGRVYRADQLRERLHKEVLRGTLLIDTAGSQLAQINALSVIQLGEQMFGVPTRVSATARYGAGEVVDIEREVEQGGSLHSKGVLILSAYLGWRYAKYQPLSLSASLVFEQTYGGVDGDSASAAELCALLSALSDVPIRQSLAITGAINQHGEVQTIGGVCQKIEGFFDICKGRGLNGDQGVIIPHSNVKDLMLRRDVIEAVEAGSFAVYAVRHVEEAMELLTGLPAGAPDERGRFPAETLNGRVQRRLAEWTLLHQRLAGQPEEEPEME</sequence>
<dbReference type="EC" id="3.4.21.53" evidence="2"/>
<dbReference type="InterPro" id="IPR014721">
    <property type="entry name" value="Ribsml_uS5_D2-typ_fold_subgr"/>
</dbReference>
<evidence type="ECO:0000313" key="6">
    <source>
        <dbReference type="Proteomes" id="UP000243361"/>
    </source>
</evidence>
<dbReference type="Pfam" id="PF13654">
    <property type="entry name" value="AAA_32"/>
    <property type="match status" value="1"/>
</dbReference>
<dbReference type="AlphaFoldDB" id="A0A657PNB6"/>
<keyword evidence="1 2" id="KW-0645">Protease</keyword>
<reference evidence="4 6" key="1">
    <citation type="submission" date="2017-02" db="EMBL/GenBank/DDBJ databases">
        <title>Novel co-symbiosis in the unique lucinid bivalve Phacoides pectinatus.</title>
        <authorList>
            <person name="Lim S.J."/>
            <person name="Davis B.G."/>
            <person name="Gill D.E."/>
            <person name="Engel A.S."/>
            <person name="Anderson L.C."/>
            <person name="Campbell B.J."/>
        </authorList>
    </citation>
    <scope>NUCLEOTIDE SEQUENCE [LARGE SCALE GENOMIC DNA]</scope>
    <source>
        <strain evidence="4">LUC13016_P6</strain>
    </source>
</reference>
<keyword evidence="6" id="KW-1185">Reference proteome</keyword>
<dbReference type="Pfam" id="PF20436">
    <property type="entry name" value="LonB_AAA-LID"/>
    <property type="match status" value="1"/>
</dbReference>
<dbReference type="GO" id="GO:0006508">
    <property type="term" value="P:proteolysis"/>
    <property type="evidence" value="ECO:0007669"/>
    <property type="project" value="UniProtKB-KW"/>
</dbReference>
<dbReference type="InterPro" id="IPR027417">
    <property type="entry name" value="P-loop_NTPase"/>
</dbReference>
<dbReference type="EMBL" id="MUIE01000304">
    <property type="protein sequence ID" value="OQX33352.1"/>
    <property type="molecule type" value="Genomic_DNA"/>
</dbReference>
<dbReference type="InterPro" id="IPR020568">
    <property type="entry name" value="Ribosomal_Su5_D2-typ_SF"/>
</dbReference>
<feature type="active site" evidence="2">
    <location>
        <position position="692"/>
    </location>
</feature>
<gene>
    <name evidence="4" type="ORF">B0D84_04735</name>
    <name evidence="5" type="ORF">C3L24_12360</name>
</gene>